<dbReference type="Gene3D" id="1.10.510.10">
    <property type="entry name" value="Transferase(Phosphotransferase) domain 1"/>
    <property type="match status" value="1"/>
</dbReference>
<evidence type="ECO:0000256" key="1">
    <source>
        <dbReference type="SAM" id="MobiDB-lite"/>
    </source>
</evidence>
<evidence type="ECO:0000313" key="3">
    <source>
        <dbReference type="EMBL" id="KAF4629383.1"/>
    </source>
</evidence>
<dbReference type="AlphaFoldDB" id="A0A8H4W0A5"/>
<gene>
    <name evidence="3" type="ORF">G7Y89_g8767</name>
</gene>
<dbReference type="GO" id="GO:0004672">
    <property type="term" value="F:protein kinase activity"/>
    <property type="evidence" value="ECO:0007669"/>
    <property type="project" value="InterPro"/>
</dbReference>
<reference evidence="3 4" key="1">
    <citation type="submission" date="2020-03" db="EMBL/GenBank/DDBJ databases">
        <title>Draft Genome Sequence of Cudoniella acicularis.</title>
        <authorList>
            <person name="Buettner E."/>
            <person name="Kellner H."/>
        </authorList>
    </citation>
    <scope>NUCLEOTIDE SEQUENCE [LARGE SCALE GENOMIC DNA]</scope>
    <source>
        <strain evidence="3 4">DSM 108380</strain>
    </source>
</reference>
<organism evidence="3 4">
    <name type="scientific">Cudoniella acicularis</name>
    <dbReference type="NCBI Taxonomy" id="354080"/>
    <lineage>
        <taxon>Eukaryota</taxon>
        <taxon>Fungi</taxon>
        <taxon>Dikarya</taxon>
        <taxon>Ascomycota</taxon>
        <taxon>Pezizomycotina</taxon>
        <taxon>Leotiomycetes</taxon>
        <taxon>Helotiales</taxon>
        <taxon>Tricladiaceae</taxon>
        <taxon>Cudoniella</taxon>
    </lineage>
</organism>
<sequence length="212" mass="23850">MAVPESTTEPTSEASDLALTGSKRDAAEIEPRRVLGPVIQKKTGNNARRYRAALKPISDKEIFPVAPTDTPLTIVSEGLDVYIKRPGIHLYEETKGNDMAARLLLSEILILEQISKSPHPHIVRYYGCRAIRGLITGIVLERLEQTLLEYVTKPSFLQLDKVEFFKALESAVEHLHGLGLAYNDINPQNIMLEEDFRTSKKHGTYDLEKVRE</sequence>
<accession>A0A8H4W0A5</accession>
<feature type="compositionally biased region" description="Polar residues" evidence="1">
    <location>
        <begin position="1"/>
        <end position="14"/>
    </location>
</feature>
<dbReference type="GO" id="GO:0005524">
    <property type="term" value="F:ATP binding"/>
    <property type="evidence" value="ECO:0007669"/>
    <property type="project" value="InterPro"/>
</dbReference>
<proteinExistence type="predicted"/>
<evidence type="ECO:0000313" key="4">
    <source>
        <dbReference type="Proteomes" id="UP000566819"/>
    </source>
</evidence>
<feature type="region of interest" description="Disordered" evidence="1">
    <location>
        <begin position="1"/>
        <end position="25"/>
    </location>
</feature>
<name>A0A8H4W0A5_9HELO</name>
<evidence type="ECO:0000259" key="2">
    <source>
        <dbReference type="PROSITE" id="PS50011"/>
    </source>
</evidence>
<feature type="domain" description="Protein kinase" evidence="2">
    <location>
        <begin position="35"/>
        <end position="212"/>
    </location>
</feature>
<comment type="caution">
    <text evidence="3">The sequence shown here is derived from an EMBL/GenBank/DDBJ whole genome shotgun (WGS) entry which is preliminary data.</text>
</comment>
<protein>
    <recommendedName>
        <fullName evidence="2">Protein kinase domain-containing protein</fullName>
    </recommendedName>
</protein>
<dbReference type="Pfam" id="PF00069">
    <property type="entry name" value="Pkinase"/>
    <property type="match status" value="1"/>
</dbReference>
<keyword evidence="4" id="KW-1185">Reference proteome</keyword>
<dbReference type="InterPro" id="IPR000719">
    <property type="entry name" value="Prot_kinase_dom"/>
</dbReference>
<dbReference type="PROSITE" id="PS50011">
    <property type="entry name" value="PROTEIN_KINASE_DOM"/>
    <property type="match status" value="1"/>
</dbReference>
<dbReference type="SUPFAM" id="SSF56112">
    <property type="entry name" value="Protein kinase-like (PK-like)"/>
    <property type="match status" value="1"/>
</dbReference>
<dbReference type="InterPro" id="IPR011009">
    <property type="entry name" value="Kinase-like_dom_sf"/>
</dbReference>
<dbReference type="OrthoDB" id="4062651at2759"/>
<dbReference type="EMBL" id="JAAMPI010000685">
    <property type="protein sequence ID" value="KAF4629383.1"/>
    <property type="molecule type" value="Genomic_DNA"/>
</dbReference>
<dbReference type="Proteomes" id="UP000566819">
    <property type="component" value="Unassembled WGS sequence"/>
</dbReference>